<organism evidence="2 3">
    <name type="scientific">Jeotgalicoccus coquinae</name>
    <dbReference type="NCBI Taxonomy" id="709509"/>
    <lineage>
        <taxon>Bacteria</taxon>
        <taxon>Bacillati</taxon>
        <taxon>Bacillota</taxon>
        <taxon>Bacilli</taxon>
        <taxon>Bacillales</taxon>
        <taxon>Staphylococcaceae</taxon>
        <taxon>Jeotgalicoccus</taxon>
    </lineage>
</organism>
<gene>
    <name evidence="2" type="ORF">HNR41_000976</name>
</gene>
<reference evidence="2 3" key="1">
    <citation type="submission" date="2020-08" db="EMBL/GenBank/DDBJ databases">
        <title>Genomic Encyclopedia of Type Strains, Phase IV (KMG-IV): sequencing the most valuable type-strain genomes for metagenomic binning, comparative biology and taxonomic classification.</title>
        <authorList>
            <person name="Goeker M."/>
        </authorList>
    </citation>
    <scope>NUCLEOTIDE SEQUENCE [LARGE SCALE GENOMIC DNA]</scope>
    <source>
        <strain evidence="2 3">DSM 22419</strain>
    </source>
</reference>
<keyword evidence="1" id="KW-0812">Transmembrane</keyword>
<protein>
    <submittedName>
        <fullName evidence="2">Threonine/homoserine/homoserine lactone efflux protein</fullName>
    </submittedName>
</protein>
<dbReference type="RefSeq" id="WP_184282284.1">
    <property type="nucleotide sequence ID" value="NZ_BMCO01000001.1"/>
</dbReference>
<name>A0ABR6QN56_9STAP</name>
<dbReference type="EMBL" id="JACHFF010000001">
    <property type="protein sequence ID" value="MBB6423050.1"/>
    <property type="molecule type" value="Genomic_DNA"/>
</dbReference>
<comment type="caution">
    <text evidence="2">The sequence shown here is derived from an EMBL/GenBank/DDBJ whole genome shotgun (WGS) entry which is preliminary data.</text>
</comment>
<keyword evidence="1" id="KW-1133">Transmembrane helix</keyword>
<sequence length="65" mass="7223">MMAKIFNIVLIILGISSLINGFTHLPSNMFLAIVNLIAAVILLYVGVKMLKNSKEDVPYESSKRE</sequence>
<evidence type="ECO:0000313" key="3">
    <source>
        <dbReference type="Proteomes" id="UP000545588"/>
    </source>
</evidence>
<evidence type="ECO:0000256" key="1">
    <source>
        <dbReference type="SAM" id="Phobius"/>
    </source>
</evidence>
<keyword evidence="1" id="KW-0472">Membrane</keyword>
<feature type="transmembrane region" description="Helical" evidence="1">
    <location>
        <begin position="29"/>
        <end position="47"/>
    </location>
</feature>
<proteinExistence type="predicted"/>
<evidence type="ECO:0000313" key="2">
    <source>
        <dbReference type="EMBL" id="MBB6423050.1"/>
    </source>
</evidence>
<feature type="transmembrane region" description="Helical" evidence="1">
    <location>
        <begin position="5"/>
        <end position="23"/>
    </location>
</feature>
<accession>A0ABR6QN56</accession>
<dbReference type="Proteomes" id="UP000545588">
    <property type="component" value="Unassembled WGS sequence"/>
</dbReference>
<keyword evidence="3" id="KW-1185">Reference proteome</keyword>